<dbReference type="InterPro" id="IPR008042">
    <property type="entry name" value="Retrotrans_Pao"/>
</dbReference>
<gene>
    <name evidence="3" type="ORF">HPBE_LOCUS21568</name>
</gene>
<name>A0A183GGH4_HELPZ</name>
<feature type="domain" description="Integrase zinc-binding" evidence="2">
    <location>
        <begin position="87"/>
        <end position="139"/>
    </location>
</feature>
<dbReference type="AlphaFoldDB" id="A0A183GGH4"/>
<dbReference type="Pfam" id="PF07245">
    <property type="entry name" value="Phlebovirus_G2"/>
    <property type="match status" value="1"/>
</dbReference>
<dbReference type="InterPro" id="IPR009878">
    <property type="entry name" value="Phlebovirus_G2_fusion"/>
</dbReference>
<evidence type="ECO:0000313" key="3">
    <source>
        <dbReference type="EMBL" id="VDP26514.1"/>
    </source>
</evidence>
<reference evidence="5" key="2">
    <citation type="submission" date="2019-09" db="UniProtKB">
        <authorList>
            <consortium name="WormBaseParasite"/>
        </authorList>
    </citation>
    <scope>IDENTIFICATION</scope>
</reference>
<dbReference type="Pfam" id="PF17921">
    <property type="entry name" value="Integrase_H2C2"/>
    <property type="match status" value="1"/>
</dbReference>
<feature type="domain" description="Phlebovirus glycoprotein G2 fusion" evidence="1">
    <location>
        <begin position="181"/>
        <end position="374"/>
    </location>
</feature>
<dbReference type="OrthoDB" id="5875705at2759"/>
<organism evidence="4 5">
    <name type="scientific">Heligmosomoides polygyrus</name>
    <name type="common">Parasitic roundworm</name>
    <dbReference type="NCBI Taxonomy" id="6339"/>
    <lineage>
        <taxon>Eukaryota</taxon>
        <taxon>Metazoa</taxon>
        <taxon>Ecdysozoa</taxon>
        <taxon>Nematoda</taxon>
        <taxon>Chromadorea</taxon>
        <taxon>Rhabditida</taxon>
        <taxon>Rhabditina</taxon>
        <taxon>Rhabditomorpha</taxon>
        <taxon>Strongyloidea</taxon>
        <taxon>Heligmosomidae</taxon>
        <taxon>Heligmosomoides</taxon>
    </lineage>
</organism>
<dbReference type="Gene3D" id="1.10.340.70">
    <property type="match status" value="1"/>
</dbReference>
<accession>A0A183GGH4</accession>
<dbReference type="EMBL" id="UZAH01033131">
    <property type="protein sequence ID" value="VDP26514.1"/>
    <property type="molecule type" value="Genomic_DNA"/>
</dbReference>
<dbReference type="PANTHER" id="PTHR47331">
    <property type="entry name" value="PHD-TYPE DOMAIN-CONTAINING PROTEIN"/>
    <property type="match status" value="1"/>
</dbReference>
<protein>
    <submittedName>
        <fullName evidence="5">RNase H domain-containing protein</fullName>
    </submittedName>
</protein>
<evidence type="ECO:0000259" key="1">
    <source>
        <dbReference type="Pfam" id="PF07245"/>
    </source>
</evidence>
<dbReference type="Proteomes" id="UP000050761">
    <property type="component" value="Unassembled WGS sequence"/>
</dbReference>
<reference evidence="3 4" key="1">
    <citation type="submission" date="2018-11" db="EMBL/GenBank/DDBJ databases">
        <authorList>
            <consortium name="Pathogen Informatics"/>
        </authorList>
    </citation>
    <scope>NUCLEOTIDE SEQUENCE [LARGE SCALE GENOMIC DNA]</scope>
</reference>
<proteinExistence type="predicted"/>
<keyword evidence="4" id="KW-1185">Reference proteome</keyword>
<accession>A0A3P8D2N7</accession>
<evidence type="ECO:0000259" key="2">
    <source>
        <dbReference type="Pfam" id="PF17921"/>
    </source>
</evidence>
<dbReference type="Pfam" id="PF05380">
    <property type="entry name" value="Peptidase_A17"/>
    <property type="match status" value="1"/>
</dbReference>
<evidence type="ECO:0000313" key="5">
    <source>
        <dbReference type="WBParaSite" id="HPBE_0002156901-mRNA-1"/>
    </source>
</evidence>
<dbReference type="InterPro" id="IPR041588">
    <property type="entry name" value="Integrase_H2C2"/>
</dbReference>
<evidence type="ECO:0000313" key="4">
    <source>
        <dbReference type="Proteomes" id="UP000050761"/>
    </source>
</evidence>
<sequence length="396" mass="45361">MAKSKLSSIKDNPTITKLEMNTLTMAARLSNAIFSALQKRVPIKEITIYSDSEIALGWIKNTKLDAKVVQSHLPDESKFPILFGAQSDLASLIIKDAHATFHLGTAHTITRIREKFRIPQLRRQVQKILRRCVPFQRINNLPYRYQEMPDLPARRVTPSTPCLHVDIDYFGPFTVRSATFLRLHYQEQPVEEIRLQWSKLQLQCENPTIAFTRRTQQKALDAKRCAHIGCCVDEKCAGTNSTALVPKLYQANHLPLTFCVESCRGPGCGPFYMSSGRLFYQIYAQPNNDDILIFRRSRWNEVIVNVKVMNSTKKLKHPRARLLPTIPQDIDYMNLKISTLNQTVPPSPTHQALLISYCAVEESIYHQYCSARHTRMQKLCSATYTRTVDAIRQSPQ</sequence>
<dbReference type="WBParaSite" id="HPBE_0002156901-mRNA-1">
    <property type="protein sequence ID" value="HPBE_0002156901-mRNA-1"/>
    <property type="gene ID" value="HPBE_0002156901"/>
</dbReference>